<dbReference type="EMBL" id="CM017695">
    <property type="protein sequence ID" value="TYH06549.1"/>
    <property type="molecule type" value="Genomic_DNA"/>
</dbReference>
<sequence length="44" mass="5255">MTYHVPVELGRGSCQELFNFTPRFDLRALKQLKCFYLFDMLNPD</sequence>
<keyword evidence="2" id="KW-1185">Reference proteome</keyword>
<name>A0A5D2FPW4_GOSDA</name>
<dbReference type="Proteomes" id="UP000323506">
    <property type="component" value="Chromosome A08"/>
</dbReference>
<reference evidence="1 2" key="1">
    <citation type="submission" date="2019-06" db="EMBL/GenBank/DDBJ databases">
        <title>WGS assembly of Gossypium darwinii.</title>
        <authorList>
            <person name="Chen Z.J."/>
            <person name="Sreedasyam A."/>
            <person name="Ando A."/>
            <person name="Song Q."/>
            <person name="De L."/>
            <person name="Hulse-Kemp A."/>
            <person name="Ding M."/>
            <person name="Ye W."/>
            <person name="Kirkbride R."/>
            <person name="Jenkins J."/>
            <person name="Plott C."/>
            <person name="Lovell J."/>
            <person name="Lin Y.-M."/>
            <person name="Vaughn R."/>
            <person name="Liu B."/>
            <person name="Li W."/>
            <person name="Simpson S."/>
            <person name="Scheffler B."/>
            <person name="Saski C."/>
            <person name="Grover C."/>
            <person name="Hu G."/>
            <person name="Conover J."/>
            <person name="Carlson J."/>
            <person name="Shu S."/>
            <person name="Boston L."/>
            <person name="Williams M."/>
            <person name="Peterson D."/>
            <person name="Mcgee K."/>
            <person name="Jones D."/>
            <person name="Wendel J."/>
            <person name="Stelly D."/>
            <person name="Grimwood J."/>
            <person name="Schmutz J."/>
        </authorList>
    </citation>
    <scope>NUCLEOTIDE SEQUENCE [LARGE SCALE GENOMIC DNA]</scope>
    <source>
        <strain evidence="1">1808015.09</strain>
    </source>
</reference>
<proteinExistence type="predicted"/>
<accession>A0A5D2FPW4</accession>
<organism evidence="1 2">
    <name type="scientific">Gossypium darwinii</name>
    <name type="common">Darwin's cotton</name>
    <name type="synonym">Gossypium barbadense var. darwinii</name>
    <dbReference type="NCBI Taxonomy" id="34276"/>
    <lineage>
        <taxon>Eukaryota</taxon>
        <taxon>Viridiplantae</taxon>
        <taxon>Streptophyta</taxon>
        <taxon>Embryophyta</taxon>
        <taxon>Tracheophyta</taxon>
        <taxon>Spermatophyta</taxon>
        <taxon>Magnoliopsida</taxon>
        <taxon>eudicotyledons</taxon>
        <taxon>Gunneridae</taxon>
        <taxon>Pentapetalae</taxon>
        <taxon>rosids</taxon>
        <taxon>malvids</taxon>
        <taxon>Malvales</taxon>
        <taxon>Malvaceae</taxon>
        <taxon>Malvoideae</taxon>
        <taxon>Gossypium</taxon>
    </lineage>
</organism>
<gene>
    <name evidence="1" type="ORF">ES288_A08G163300v1</name>
</gene>
<protein>
    <submittedName>
        <fullName evidence="1">Uncharacterized protein</fullName>
    </submittedName>
</protein>
<evidence type="ECO:0000313" key="2">
    <source>
        <dbReference type="Proteomes" id="UP000323506"/>
    </source>
</evidence>
<dbReference type="AlphaFoldDB" id="A0A5D2FPW4"/>
<evidence type="ECO:0000313" key="1">
    <source>
        <dbReference type="EMBL" id="TYH06549.1"/>
    </source>
</evidence>